<evidence type="ECO:0000313" key="2">
    <source>
        <dbReference type="EMBL" id="SFQ71476.1"/>
    </source>
</evidence>
<dbReference type="OrthoDB" id="4296429at2"/>
<protein>
    <recommendedName>
        <fullName evidence="4">Secreted protein</fullName>
    </recommendedName>
</protein>
<accession>A0A1I6AS74</accession>
<feature type="signal peptide" evidence="1">
    <location>
        <begin position="1"/>
        <end position="24"/>
    </location>
</feature>
<dbReference type="RefSeq" id="WP_092536579.1">
    <property type="nucleotide sequence ID" value="NZ_FOWW01000014.1"/>
</dbReference>
<evidence type="ECO:0008006" key="4">
    <source>
        <dbReference type="Google" id="ProtNLM"/>
    </source>
</evidence>
<evidence type="ECO:0000256" key="1">
    <source>
        <dbReference type="SAM" id="SignalP"/>
    </source>
</evidence>
<dbReference type="Proteomes" id="UP000198727">
    <property type="component" value="Unassembled WGS sequence"/>
</dbReference>
<evidence type="ECO:0000313" key="3">
    <source>
        <dbReference type="Proteomes" id="UP000198727"/>
    </source>
</evidence>
<sequence length="180" mass="19170">MGRRFLAATCLTAAVLLGTSGATAADHEERPGNQPLTNDHVYVLTQQHRDNLPWWNGTWLPQTVPSGAHLQLQLPSDPIRWIPDPECAPSPLLGLVPTWVLPLRATITPTGRRTLPSPGRITGSSAISVFDYTVDGLGIAAVCLRPHPVPDDPGVLGFPAGTPPFYVATVVVGVPQLTLP</sequence>
<dbReference type="AlphaFoldDB" id="A0A1I6AS74"/>
<feature type="chain" id="PRO_5011521982" description="Secreted protein" evidence="1">
    <location>
        <begin position="25"/>
        <end position="180"/>
    </location>
</feature>
<gene>
    <name evidence="2" type="ORF">SAMN05421810_11455</name>
</gene>
<dbReference type="STRING" id="587909.SAMN05421810_11455"/>
<dbReference type="EMBL" id="FOWW01000014">
    <property type="protein sequence ID" value="SFQ71476.1"/>
    <property type="molecule type" value="Genomic_DNA"/>
</dbReference>
<reference evidence="3" key="1">
    <citation type="submission" date="2016-10" db="EMBL/GenBank/DDBJ databases">
        <authorList>
            <person name="Varghese N."/>
            <person name="Submissions S."/>
        </authorList>
    </citation>
    <scope>NUCLEOTIDE SEQUENCE [LARGE SCALE GENOMIC DNA]</scope>
    <source>
        <strain evidence="3">CGMCC 4.5579</strain>
    </source>
</reference>
<organism evidence="2 3">
    <name type="scientific">Amycolatopsis arida</name>
    <dbReference type="NCBI Taxonomy" id="587909"/>
    <lineage>
        <taxon>Bacteria</taxon>
        <taxon>Bacillati</taxon>
        <taxon>Actinomycetota</taxon>
        <taxon>Actinomycetes</taxon>
        <taxon>Pseudonocardiales</taxon>
        <taxon>Pseudonocardiaceae</taxon>
        <taxon>Amycolatopsis</taxon>
    </lineage>
</organism>
<name>A0A1I6AS74_9PSEU</name>
<proteinExistence type="predicted"/>
<keyword evidence="1" id="KW-0732">Signal</keyword>
<keyword evidence="3" id="KW-1185">Reference proteome</keyword>